<dbReference type="STRING" id="1817893.AUJ66_06240"/>
<feature type="transmembrane region" description="Helical" evidence="2">
    <location>
        <begin position="21"/>
        <end position="41"/>
    </location>
</feature>
<accession>A0A1J4SAS7</accession>
<organism evidence="3 4">
    <name type="scientific">Candidatus Desantisbacteria bacterium CG1_02_38_46</name>
    <dbReference type="NCBI Taxonomy" id="1817893"/>
    <lineage>
        <taxon>Bacteria</taxon>
        <taxon>Candidatus Desantisiibacteriota</taxon>
    </lineage>
</organism>
<keyword evidence="2" id="KW-0812">Transmembrane</keyword>
<sequence>MISRTMSLQYEIFAWRESRGIVSKLSLCFGMAAITGLLAGIRIPLPFTPVPITGQVLGVFLGSIFLGRFYGGISQIFYVILGLCGIPWFAGWKGVSIYQFLSVPSAGYLIGFIFAGFYLGSVVDRKIKNRFFLQQVWAMTIASLIIYLFGTLHLSIVLKLSFKQAIVMGVLPFILVDLLKAVVAASLSYSILPKIPYNGELDRDVTQNFSKICRGGSFDNQG</sequence>
<feature type="transmembrane region" description="Helical" evidence="2">
    <location>
        <begin position="73"/>
        <end position="91"/>
    </location>
</feature>
<dbReference type="EMBL" id="MNUO01000094">
    <property type="protein sequence ID" value="OIN96463.1"/>
    <property type="molecule type" value="Genomic_DNA"/>
</dbReference>
<dbReference type="Gene3D" id="1.10.1760.20">
    <property type="match status" value="1"/>
</dbReference>
<evidence type="ECO:0008006" key="5">
    <source>
        <dbReference type="Google" id="ProtNLM"/>
    </source>
</evidence>
<evidence type="ECO:0000256" key="2">
    <source>
        <dbReference type="SAM" id="Phobius"/>
    </source>
</evidence>
<evidence type="ECO:0000256" key="1">
    <source>
        <dbReference type="ARBA" id="ARBA00010692"/>
    </source>
</evidence>
<feature type="transmembrane region" description="Helical" evidence="2">
    <location>
        <begin position="131"/>
        <end position="150"/>
    </location>
</feature>
<evidence type="ECO:0000313" key="4">
    <source>
        <dbReference type="Proteomes" id="UP000182278"/>
    </source>
</evidence>
<dbReference type="GO" id="GO:0005886">
    <property type="term" value="C:plasma membrane"/>
    <property type="evidence" value="ECO:0007669"/>
    <property type="project" value="InterPro"/>
</dbReference>
<dbReference type="Proteomes" id="UP000182278">
    <property type="component" value="Unassembled WGS sequence"/>
</dbReference>
<keyword evidence="2" id="KW-1133">Transmembrane helix</keyword>
<feature type="transmembrane region" description="Helical" evidence="2">
    <location>
        <begin position="97"/>
        <end position="119"/>
    </location>
</feature>
<dbReference type="InterPro" id="IPR003784">
    <property type="entry name" value="BioY"/>
</dbReference>
<dbReference type="GO" id="GO:0015225">
    <property type="term" value="F:biotin transmembrane transporter activity"/>
    <property type="evidence" value="ECO:0007669"/>
    <property type="project" value="InterPro"/>
</dbReference>
<reference evidence="3 4" key="1">
    <citation type="journal article" date="2016" name="Environ. Microbiol.">
        <title>Genomic resolution of a cold subsurface aquifer community provides metabolic insights for novel microbes adapted to high CO concentrations.</title>
        <authorList>
            <person name="Probst A.J."/>
            <person name="Castelle C.J."/>
            <person name="Singh A."/>
            <person name="Brown C.T."/>
            <person name="Anantharaman K."/>
            <person name="Sharon I."/>
            <person name="Hug L.A."/>
            <person name="Burstein D."/>
            <person name="Emerson J.B."/>
            <person name="Thomas B.C."/>
            <person name="Banfield J.F."/>
        </authorList>
    </citation>
    <scope>NUCLEOTIDE SEQUENCE [LARGE SCALE GENOMIC DNA]</scope>
    <source>
        <strain evidence="3">CG1_02_38_46</strain>
    </source>
</reference>
<dbReference type="AlphaFoldDB" id="A0A1J4SAS7"/>
<evidence type="ECO:0000313" key="3">
    <source>
        <dbReference type="EMBL" id="OIN96463.1"/>
    </source>
</evidence>
<dbReference type="PANTHER" id="PTHR34295">
    <property type="entry name" value="BIOTIN TRANSPORTER BIOY"/>
    <property type="match status" value="1"/>
</dbReference>
<keyword evidence="2" id="KW-0472">Membrane</keyword>
<protein>
    <recommendedName>
        <fullName evidence="5">Biotin transporter</fullName>
    </recommendedName>
</protein>
<comment type="caution">
    <text evidence="3">The sequence shown here is derived from an EMBL/GenBank/DDBJ whole genome shotgun (WGS) entry which is preliminary data.</text>
</comment>
<dbReference type="PANTHER" id="PTHR34295:SF1">
    <property type="entry name" value="BIOTIN TRANSPORTER BIOY"/>
    <property type="match status" value="1"/>
</dbReference>
<proteinExistence type="inferred from homology"/>
<gene>
    <name evidence="3" type="ORF">AUJ66_06240</name>
</gene>
<feature type="transmembrane region" description="Helical" evidence="2">
    <location>
        <begin position="47"/>
        <end position="66"/>
    </location>
</feature>
<dbReference type="Pfam" id="PF02632">
    <property type="entry name" value="BioY"/>
    <property type="match status" value="1"/>
</dbReference>
<comment type="similarity">
    <text evidence="1">Belongs to the BioY family.</text>
</comment>
<name>A0A1J4SAS7_9BACT</name>
<feature type="transmembrane region" description="Helical" evidence="2">
    <location>
        <begin position="170"/>
        <end position="192"/>
    </location>
</feature>